<evidence type="ECO:0000256" key="2">
    <source>
        <dbReference type="ARBA" id="ARBA00009997"/>
    </source>
</evidence>
<name>A0A5C5VYL4_9PLAN</name>
<dbReference type="PANTHER" id="PTHR37311:SF1">
    <property type="entry name" value="2-PHOSPHOSULFOLACTATE PHOSPHATASE-RELATED"/>
    <property type="match status" value="1"/>
</dbReference>
<evidence type="ECO:0000256" key="3">
    <source>
        <dbReference type="ARBA" id="ARBA00012953"/>
    </source>
</evidence>
<comment type="similarity">
    <text evidence="2">Belongs to the ComB family.</text>
</comment>
<dbReference type="InterPro" id="IPR036702">
    <property type="entry name" value="ComB-like_sf"/>
</dbReference>
<evidence type="ECO:0000256" key="6">
    <source>
        <dbReference type="ARBA" id="ARBA00022842"/>
    </source>
</evidence>
<comment type="caution">
    <text evidence="8">The sequence shown here is derived from an EMBL/GenBank/DDBJ whole genome shotgun (WGS) entry which is preliminary data.</text>
</comment>
<dbReference type="GO" id="GO:0050545">
    <property type="term" value="F:sulfopyruvate decarboxylase activity"/>
    <property type="evidence" value="ECO:0007669"/>
    <property type="project" value="TreeGrafter"/>
</dbReference>
<comment type="cofactor">
    <cofactor evidence="1">
        <name>Mg(2+)</name>
        <dbReference type="ChEBI" id="CHEBI:18420"/>
    </cofactor>
</comment>
<dbReference type="EC" id="3.1.3.71" evidence="3"/>
<dbReference type="AlphaFoldDB" id="A0A5C5VYL4"/>
<dbReference type="PANTHER" id="PTHR37311">
    <property type="entry name" value="2-PHOSPHOSULFOLACTATE PHOSPHATASE-RELATED"/>
    <property type="match status" value="1"/>
</dbReference>
<evidence type="ECO:0000256" key="1">
    <source>
        <dbReference type="ARBA" id="ARBA00001946"/>
    </source>
</evidence>
<evidence type="ECO:0000256" key="5">
    <source>
        <dbReference type="ARBA" id="ARBA00022801"/>
    </source>
</evidence>
<evidence type="ECO:0000256" key="4">
    <source>
        <dbReference type="ARBA" id="ARBA00021948"/>
    </source>
</evidence>
<dbReference type="OrthoDB" id="4913at2"/>
<organism evidence="8 9">
    <name type="scientific">Thalassoglobus neptunius</name>
    <dbReference type="NCBI Taxonomy" id="1938619"/>
    <lineage>
        <taxon>Bacteria</taxon>
        <taxon>Pseudomonadati</taxon>
        <taxon>Planctomycetota</taxon>
        <taxon>Planctomycetia</taxon>
        <taxon>Planctomycetales</taxon>
        <taxon>Planctomycetaceae</taxon>
        <taxon>Thalassoglobus</taxon>
    </lineage>
</organism>
<keyword evidence="5 8" id="KW-0378">Hydrolase</keyword>
<dbReference type="Proteomes" id="UP000317243">
    <property type="component" value="Unassembled WGS sequence"/>
</dbReference>
<evidence type="ECO:0000313" key="8">
    <source>
        <dbReference type="EMBL" id="TWT43520.1"/>
    </source>
</evidence>
<sequence>MIPVSVSMLPMLFAPQSLRGRSAVVIDVLRASTTITHALAHGASAVIPTEQVEQAWAVAKELPAEDRLLGGERESLTIEGFDLDNSPFSYTPVRVTGKTVIFTTTNGTYALQKCSHAQRILIGSFTNLSSIVETLINFRHPVHLVCAGTNRQLTAEDILFAGAVTDRLLTEGDGQFELHSVESQMAVDFYRSHRIGTEAFHAAMFESLGGTNLRKLGLDADIKRAMEVDRFSIVPEWNPTLNRITISSDE</sequence>
<dbReference type="SUPFAM" id="SSF142823">
    <property type="entry name" value="ComB-like"/>
    <property type="match status" value="1"/>
</dbReference>
<proteinExistence type="inferred from homology"/>
<gene>
    <name evidence="8" type="primary">comB</name>
    <name evidence="8" type="ORF">KOR42_44610</name>
</gene>
<dbReference type="GO" id="GO:0050532">
    <property type="term" value="F:2-phosphosulfolactate phosphatase activity"/>
    <property type="evidence" value="ECO:0007669"/>
    <property type="project" value="UniProtKB-EC"/>
</dbReference>
<reference evidence="8 9" key="1">
    <citation type="submission" date="2019-02" db="EMBL/GenBank/DDBJ databases">
        <title>Deep-cultivation of Planctomycetes and their phenomic and genomic characterization uncovers novel biology.</title>
        <authorList>
            <person name="Wiegand S."/>
            <person name="Jogler M."/>
            <person name="Boedeker C."/>
            <person name="Pinto D."/>
            <person name="Vollmers J."/>
            <person name="Rivas-Marin E."/>
            <person name="Kohn T."/>
            <person name="Peeters S.H."/>
            <person name="Heuer A."/>
            <person name="Rast P."/>
            <person name="Oberbeckmann S."/>
            <person name="Bunk B."/>
            <person name="Jeske O."/>
            <person name="Meyerdierks A."/>
            <person name="Storesund J.E."/>
            <person name="Kallscheuer N."/>
            <person name="Luecker S."/>
            <person name="Lage O.M."/>
            <person name="Pohl T."/>
            <person name="Merkel B.J."/>
            <person name="Hornburger P."/>
            <person name="Mueller R.-W."/>
            <person name="Bruemmer F."/>
            <person name="Labrenz M."/>
            <person name="Spormann A.M."/>
            <person name="Op Den Camp H."/>
            <person name="Overmann J."/>
            <person name="Amann R."/>
            <person name="Jetten M.S.M."/>
            <person name="Mascher T."/>
            <person name="Medema M.H."/>
            <person name="Devos D.P."/>
            <person name="Kaster A.-K."/>
            <person name="Ovreas L."/>
            <person name="Rohde M."/>
            <person name="Galperin M.Y."/>
            <person name="Jogler C."/>
        </authorList>
    </citation>
    <scope>NUCLEOTIDE SEQUENCE [LARGE SCALE GENOMIC DNA]</scope>
    <source>
        <strain evidence="8 9">KOR42</strain>
    </source>
</reference>
<dbReference type="Pfam" id="PF04029">
    <property type="entry name" value="2-ph_phosp"/>
    <property type="match status" value="1"/>
</dbReference>
<dbReference type="Gene3D" id="3.90.1560.10">
    <property type="entry name" value="ComB-like"/>
    <property type="match status" value="1"/>
</dbReference>
<dbReference type="InterPro" id="IPR005238">
    <property type="entry name" value="ComB-like"/>
</dbReference>
<accession>A0A5C5VYL4</accession>
<comment type="catalytic activity">
    <reaction evidence="7">
        <text>(2R)-O-phospho-3-sulfolactate + H2O = (2R)-3-sulfolactate + phosphate</text>
        <dbReference type="Rhea" id="RHEA:23416"/>
        <dbReference type="ChEBI" id="CHEBI:15377"/>
        <dbReference type="ChEBI" id="CHEBI:15597"/>
        <dbReference type="ChEBI" id="CHEBI:43474"/>
        <dbReference type="ChEBI" id="CHEBI:58738"/>
        <dbReference type="EC" id="3.1.3.71"/>
    </reaction>
</comment>
<keyword evidence="9" id="KW-1185">Reference proteome</keyword>
<dbReference type="EMBL" id="SIHI01000032">
    <property type="protein sequence ID" value="TWT43520.1"/>
    <property type="molecule type" value="Genomic_DNA"/>
</dbReference>
<protein>
    <recommendedName>
        <fullName evidence="4">Probable 2-phosphosulfolactate phosphatase</fullName>
        <ecNumber evidence="3">3.1.3.71</ecNumber>
    </recommendedName>
</protein>
<dbReference type="GO" id="GO:0000287">
    <property type="term" value="F:magnesium ion binding"/>
    <property type="evidence" value="ECO:0007669"/>
    <property type="project" value="InterPro"/>
</dbReference>
<evidence type="ECO:0000256" key="7">
    <source>
        <dbReference type="ARBA" id="ARBA00033711"/>
    </source>
</evidence>
<evidence type="ECO:0000313" key="9">
    <source>
        <dbReference type="Proteomes" id="UP000317243"/>
    </source>
</evidence>
<keyword evidence="6" id="KW-0460">Magnesium</keyword>
<dbReference type="RefSeq" id="WP_146511817.1">
    <property type="nucleotide sequence ID" value="NZ_SIHI01000032.1"/>
</dbReference>